<name>A0AB36JUK3_9GAMM</name>
<dbReference type="AlphaFoldDB" id="A0AB36JUK3"/>
<evidence type="ECO:0000313" key="2">
    <source>
        <dbReference type="EMBL" id="OOE39315.1"/>
    </source>
</evidence>
<proteinExistence type="predicted"/>
<keyword evidence="3" id="KW-1185">Reference proteome</keyword>
<organism evidence="2 3">
    <name type="scientific">Salinivibrio kushneri</name>
    <dbReference type="NCBI Taxonomy" id="1908198"/>
    <lineage>
        <taxon>Bacteria</taxon>
        <taxon>Pseudomonadati</taxon>
        <taxon>Pseudomonadota</taxon>
        <taxon>Gammaproteobacteria</taxon>
        <taxon>Vibrionales</taxon>
        <taxon>Vibrionaceae</taxon>
        <taxon>Salinivibrio</taxon>
    </lineage>
</organism>
<reference evidence="2 3" key="1">
    <citation type="journal article" date="2017" name="Genome Announc.">
        <title>Draft Genome Sequences of Salinivibrio proteolyticus, Salinivibrio sharmensis, Salinivibrio siamensis, Salinivibrio costicola subsp. alcaliphilus, Salinivibrio costicola subsp. vallismortis, and 29 New Isolates Belonging to the Genus Salinivibrio.</title>
        <authorList>
            <person name="Lopez-Hermoso C."/>
            <person name="de la Haba R.R."/>
            <person name="Sanchez-Porro C."/>
            <person name="Bayliss S.C."/>
            <person name="Feil E.J."/>
            <person name="Ventosa A."/>
        </authorList>
    </citation>
    <scope>NUCLEOTIDE SEQUENCE [LARGE SCALE GENOMIC DNA]</scope>
    <source>
        <strain evidence="2 3">AL184</strain>
    </source>
</reference>
<dbReference type="EMBL" id="MUEK01000009">
    <property type="protein sequence ID" value="OOE39315.1"/>
    <property type="molecule type" value="Genomic_DNA"/>
</dbReference>
<evidence type="ECO:0000313" key="3">
    <source>
        <dbReference type="Proteomes" id="UP000189021"/>
    </source>
</evidence>
<comment type="caution">
    <text evidence="2">The sequence shown here is derived from an EMBL/GenBank/DDBJ whole genome shotgun (WGS) entry which is preliminary data.</text>
</comment>
<sequence>MNKVVYTVLMGDYDFIFPPAEIEGDIDYIVFTNRKDFKVKGWVTREIDCSIINTFEPIKANRHIKMLPHKYLQDYDVSIYVDSNIRVMKRIKDLFEDFLASGKDVGLLKHPLRNSVYEEIDACIMLGKVRSKDKLLQEYERYLEAGFKDSAGLTENNVIIRKHHQKDVIEAMNLWWDCFEMSAGRDQISLPYVREKCTLNEYVYPFNTRVENHHFKVYPHKKTIGLLIWVHTFMQKAQ</sequence>
<accession>A0AB36JUK3</accession>
<dbReference type="RefSeq" id="WP_077659430.1">
    <property type="nucleotide sequence ID" value="NZ_CP040021.1"/>
</dbReference>
<gene>
    <name evidence="2" type="ORF">BZG00_10520</name>
</gene>
<dbReference type="Pfam" id="PF04765">
    <property type="entry name" value="TOD1_MUCI70"/>
    <property type="match status" value="1"/>
</dbReference>
<protein>
    <recommendedName>
        <fullName evidence="1">TOD1/MUCI70 glycosyltransferase-like domain-containing protein</fullName>
    </recommendedName>
</protein>
<dbReference type="InterPro" id="IPR048354">
    <property type="entry name" value="TOD1_MUCI70_glycTrfase_dom"/>
</dbReference>
<evidence type="ECO:0000259" key="1">
    <source>
        <dbReference type="Pfam" id="PF04765"/>
    </source>
</evidence>
<dbReference type="Proteomes" id="UP000189021">
    <property type="component" value="Unassembled WGS sequence"/>
</dbReference>
<feature type="domain" description="TOD1/MUCI70 glycosyltransferase-like" evidence="1">
    <location>
        <begin position="64"/>
        <end position="201"/>
    </location>
</feature>